<keyword evidence="2 8" id="KW-0812">Transmembrane</keyword>
<dbReference type="EMBL" id="GL377575">
    <property type="protein sequence ID" value="EFJ30670.1"/>
    <property type="molecule type" value="Genomic_DNA"/>
</dbReference>
<keyword evidence="6 8" id="KW-0472">Membrane</keyword>
<evidence type="ECO:0000256" key="5">
    <source>
        <dbReference type="ARBA" id="ARBA00023098"/>
    </source>
</evidence>
<feature type="transmembrane region" description="Helical" evidence="8">
    <location>
        <begin position="46"/>
        <end position="70"/>
    </location>
</feature>
<dbReference type="Pfam" id="PF13499">
    <property type="entry name" value="EF-hand_7"/>
    <property type="match status" value="1"/>
</dbReference>
<evidence type="ECO:0000256" key="8">
    <source>
        <dbReference type="SAM" id="Phobius"/>
    </source>
</evidence>
<evidence type="ECO:0000256" key="3">
    <source>
        <dbReference type="ARBA" id="ARBA00022837"/>
    </source>
</evidence>
<dbReference type="PROSITE" id="PS00018">
    <property type="entry name" value="EF_HAND_1"/>
    <property type="match status" value="1"/>
</dbReference>
<keyword evidence="5" id="KW-0443">Lipid metabolism</keyword>
<dbReference type="eggNOG" id="KOG4666">
    <property type="taxonomic scope" value="Eukaryota"/>
</dbReference>
<organism evidence="11">
    <name type="scientific">Selaginella moellendorffii</name>
    <name type="common">Spikemoss</name>
    <dbReference type="NCBI Taxonomy" id="88036"/>
    <lineage>
        <taxon>Eukaryota</taxon>
        <taxon>Viridiplantae</taxon>
        <taxon>Streptophyta</taxon>
        <taxon>Embryophyta</taxon>
        <taxon>Tracheophyta</taxon>
        <taxon>Lycopodiopsida</taxon>
        <taxon>Selaginellales</taxon>
        <taxon>Selaginellaceae</taxon>
        <taxon>Selaginella</taxon>
    </lineage>
</organism>
<feature type="transmembrane region" description="Helical" evidence="8">
    <location>
        <begin position="91"/>
        <end position="112"/>
    </location>
</feature>
<reference evidence="10 11" key="1">
    <citation type="journal article" date="2011" name="Science">
        <title>The Selaginella genome identifies genetic changes associated with the evolution of vascular plants.</title>
        <authorList>
            <person name="Banks J.A."/>
            <person name="Nishiyama T."/>
            <person name="Hasebe M."/>
            <person name="Bowman J.L."/>
            <person name="Gribskov M."/>
            <person name="dePamphilis C."/>
            <person name="Albert V.A."/>
            <person name="Aono N."/>
            <person name="Aoyama T."/>
            <person name="Ambrose B.A."/>
            <person name="Ashton N.W."/>
            <person name="Axtell M.J."/>
            <person name="Barker E."/>
            <person name="Barker M.S."/>
            <person name="Bennetzen J.L."/>
            <person name="Bonawitz N.D."/>
            <person name="Chapple C."/>
            <person name="Cheng C."/>
            <person name="Correa L.G."/>
            <person name="Dacre M."/>
            <person name="DeBarry J."/>
            <person name="Dreyer I."/>
            <person name="Elias M."/>
            <person name="Engstrom E.M."/>
            <person name="Estelle M."/>
            <person name="Feng L."/>
            <person name="Finet C."/>
            <person name="Floyd S.K."/>
            <person name="Frommer W.B."/>
            <person name="Fujita T."/>
            <person name="Gramzow L."/>
            <person name="Gutensohn M."/>
            <person name="Harholt J."/>
            <person name="Hattori M."/>
            <person name="Heyl A."/>
            <person name="Hirai T."/>
            <person name="Hiwatashi Y."/>
            <person name="Ishikawa M."/>
            <person name="Iwata M."/>
            <person name="Karol K.G."/>
            <person name="Koehler B."/>
            <person name="Kolukisaoglu U."/>
            <person name="Kubo M."/>
            <person name="Kurata T."/>
            <person name="Lalonde S."/>
            <person name="Li K."/>
            <person name="Li Y."/>
            <person name="Litt A."/>
            <person name="Lyons E."/>
            <person name="Manning G."/>
            <person name="Maruyama T."/>
            <person name="Michael T.P."/>
            <person name="Mikami K."/>
            <person name="Miyazaki S."/>
            <person name="Morinaga S."/>
            <person name="Murata T."/>
            <person name="Mueller-Roeber B."/>
            <person name="Nelson D.R."/>
            <person name="Obara M."/>
            <person name="Oguri Y."/>
            <person name="Olmstead R.G."/>
            <person name="Onodera N."/>
            <person name="Petersen B.L."/>
            <person name="Pils B."/>
            <person name="Prigge M."/>
            <person name="Rensing S.A."/>
            <person name="Riano-Pachon D.M."/>
            <person name="Roberts A.W."/>
            <person name="Sato Y."/>
            <person name="Scheller H.V."/>
            <person name="Schulz B."/>
            <person name="Schulz C."/>
            <person name="Shakirov E.V."/>
            <person name="Shibagaki N."/>
            <person name="Shinohara N."/>
            <person name="Shippen D.E."/>
            <person name="Soerensen I."/>
            <person name="Sotooka R."/>
            <person name="Sugimoto N."/>
            <person name="Sugita M."/>
            <person name="Sumikawa N."/>
            <person name="Tanurdzic M."/>
            <person name="Theissen G."/>
            <person name="Ulvskov P."/>
            <person name="Wakazuki S."/>
            <person name="Weng J.K."/>
            <person name="Willats W.W."/>
            <person name="Wipf D."/>
            <person name="Wolf P.G."/>
            <person name="Yang L."/>
            <person name="Zimmer A.D."/>
            <person name="Zhu Q."/>
            <person name="Mitros T."/>
            <person name="Hellsten U."/>
            <person name="Loque D."/>
            <person name="Otillar R."/>
            <person name="Salamov A."/>
            <person name="Schmutz J."/>
            <person name="Shapiro H."/>
            <person name="Lindquist E."/>
            <person name="Lucas S."/>
            <person name="Rokhsar D."/>
            <person name="Grigoriev I.V."/>
        </authorList>
    </citation>
    <scope>NUCLEOTIDE SEQUENCE [LARGE SCALE GENOMIC DNA]</scope>
</reference>
<name>D8RAR2_SELML</name>
<evidence type="ECO:0000313" key="10">
    <source>
        <dbReference type="EMBL" id="EFJ30670.1"/>
    </source>
</evidence>
<dbReference type="GO" id="GO:0016746">
    <property type="term" value="F:acyltransferase activity"/>
    <property type="evidence" value="ECO:0007669"/>
    <property type="project" value="UniProtKB-KW"/>
</dbReference>
<dbReference type="PROSITE" id="PS50222">
    <property type="entry name" value="EF_HAND_2"/>
    <property type="match status" value="2"/>
</dbReference>
<dbReference type="Gramene" id="EFJ30670">
    <property type="protein sequence ID" value="EFJ30670"/>
    <property type="gene ID" value="SELMODRAFT_440284"/>
</dbReference>
<dbReference type="Gene3D" id="1.10.238.10">
    <property type="entry name" value="EF-hand"/>
    <property type="match status" value="1"/>
</dbReference>
<dbReference type="SMART" id="SM00054">
    <property type="entry name" value="EFh"/>
    <property type="match status" value="3"/>
</dbReference>
<dbReference type="GO" id="GO:0006629">
    <property type="term" value="P:lipid metabolic process"/>
    <property type="evidence" value="ECO:0007669"/>
    <property type="project" value="UniProtKB-KW"/>
</dbReference>
<protein>
    <recommendedName>
        <fullName evidence="9">EF-hand domain-containing protein</fullName>
    </recommendedName>
</protein>
<evidence type="ECO:0000256" key="4">
    <source>
        <dbReference type="ARBA" id="ARBA00022989"/>
    </source>
</evidence>
<dbReference type="STRING" id="88036.D8RAR2"/>
<dbReference type="PANTHER" id="PTHR23063:SF56">
    <property type="entry name" value="EF-HAND DOMAIN-CONTAINING PROTEIN"/>
    <property type="match status" value="1"/>
</dbReference>
<dbReference type="GO" id="GO:0005509">
    <property type="term" value="F:calcium ion binding"/>
    <property type="evidence" value="ECO:0007669"/>
    <property type="project" value="InterPro"/>
</dbReference>
<evidence type="ECO:0000256" key="2">
    <source>
        <dbReference type="ARBA" id="ARBA00022692"/>
    </source>
</evidence>
<dbReference type="KEGG" id="smo:SELMODRAFT_440284"/>
<evidence type="ECO:0000256" key="7">
    <source>
        <dbReference type="ARBA" id="ARBA00023315"/>
    </source>
</evidence>
<keyword evidence="4 8" id="KW-1133">Transmembrane helix</keyword>
<keyword evidence="11" id="KW-1185">Reference proteome</keyword>
<gene>
    <name evidence="10" type="ORF">SELMODRAFT_440284</name>
</gene>
<dbReference type="InterPro" id="IPR018247">
    <property type="entry name" value="EF_Hand_1_Ca_BS"/>
</dbReference>
<keyword evidence="1" id="KW-0808">Transferase</keyword>
<feature type="domain" description="EF-hand" evidence="9">
    <location>
        <begin position="374"/>
        <end position="408"/>
    </location>
</feature>
<dbReference type="Proteomes" id="UP000001514">
    <property type="component" value="Unassembled WGS sequence"/>
</dbReference>
<keyword evidence="3" id="KW-0106">Calcium</keyword>
<evidence type="ECO:0000256" key="6">
    <source>
        <dbReference type="ARBA" id="ARBA00023136"/>
    </source>
</evidence>
<sequence length="502" mass="56032">MAQDRQRDAVDAFPLGKRPSIGPNTVMNPFQGESLGFSPLEIFKTIVVLPIFLLRLAILAAALILAYCSVRCGLIGVKYHLYKPFSRWRRILLWPLRICARIAMFAFGYVWISIKGTPAPPDVAPIVRLQSLILSAKENAKLPIVGLFLTALQWTEPFAGREGTQQLKSGNAPSITVASRLDIVQDGDIRSRPANPADVHTISSQAHQSGMGESKHAICHVSFDDTARQLHGEIYLSGYLPVVEPGLRDLKDPRHFTETVRHMMAASLGVPCTGHTFLDMKLAVMAKKLHLPPGQLPELSRMEKLFHIDYETAEAYLKKFSAMDTTHSGLLHIVDLPLTPYTMQVFQMFDTSEKNYVNFREFMAGLAFISTHTAFSSTIEAAFYACDQDKDGFLSRKEVEQVVQTFPSLGAIQIEHLFNSLDMDHDGVISWAEFKKFLQMNPEYLAVILAAYPNLLKAPVNQLPEGITQGTEANQAMIDTTERVLSYLGSKVHEHLMIIFDT</sequence>
<evidence type="ECO:0000259" key="9">
    <source>
        <dbReference type="PROSITE" id="PS50222"/>
    </source>
</evidence>
<feature type="domain" description="EF-hand" evidence="9">
    <location>
        <begin position="409"/>
        <end position="444"/>
    </location>
</feature>
<dbReference type="PANTHER" id="PTHR23063">
    <property type="entry name" value="PHOSPHOLIPID ACYLTRANSFERASE"/>
    <property type="match status" value="1"/>
</dbReference>
<dbReference type="InterPro" id="IPR002048">
    <property type="entry name" value="EF_hand_dom"/>
</dbReference>
<proteinExistence type="predicted"/>
<keyword evidence="7" id="KW-0012">Acyltransferase</keyword>
<dbReference type="AlphaFoldDB" id="D8RAR2"/>
<dbReference type="InParanoid" id="D8RAR2"/>
<dbReference type="HOGENOM" id="CLU_025017_3_1_1"/>
<dbReference type="InterPro" id="IPR011992">
    <property type="entry name" value="EF-hand-dom_pair"/>
</dbReference>
<dbReference type="SUPFAM" id="SSF47473">
    <property type="entry name" value="EF-hand"/>
    <property type="match status" value="1"/>
</dbReference>
<evidence type="ECO:0000256" key="1">
    <source>
        <dbReference type="ARBA" id="ARBA00022679"/>
    </source>
</evidence>
<evidence type="ECO:0000313" key="11">
    <source>
        <dbReference type="Proteomes" id="UP000001514"/>
    </source>
</evidence>
<accession>D8RAR2</accession>